<keyword evidence="2" id="KW-1185">Reference proteome</keyword>
<protein>
    <submittedName>
        <fullName evidence="1">Uncharacterized protein</fullName>
    </submittedName>
</protein>
<reference evidence="1" key="1">
    <citation type="journal article" date="2020" name="Stud. Mycol.">
        <title>101 Dothideomycetes genomes: a test case for predicting lifestyles and emergence of pathogens.</title>
        <authorList>
            <person name="Haridas S."/>
            <person name="Albert R."/>
            <person name="Binder M."/>
            <person name="Bloem J."/>
            <person name="Labutti K."/>
            <person name="Salamov A."/>
            <person name="Andreopoulos B."/>
            <person name="Baker S."/>
            <person name="Barry K."/>
            <person name="Bills G."/>
            <person name="Bluhm B."/>
            <person name="Cannon C."/>
            <person name="Castanera R."/>
            <person name="Culley D."/>
            <person name="Daum C."/>
            <person name="Ezra D."/>
            <person name="Gonzalez J."/>
            <person name="Henrissat B."/>
            <person name="Kuo A."/>
            <person name="Liang C."/>
            <person name="Lipzen A."/>
            <person name="Lutzoni F."/>
            <person name="Magnuson J."/>
            <person name="Mondo S."/>
            <person name="Nolan M."/>
            <person name="Ohm R."/>
            <person name="Pangilinan J."/>
            <person name="Park H.-J."/>
            <person name="Ramirez L."/>
            <person name="Alfaro M."/>
            <person name="Sun H."/>
            <person name="Tritt A."/>
            <person name="Yoshinaga Y."/>
            <person name="Zwiers L.-H."/>
            <person name="Turgeon B."/>
            <person name="Goodwin S."/>
            <person name="Spatafora J."/>
            <person name="Crous P."/>
            <person name="Grigoriev I."/>
        </authorList>
    </citation>
    <scope>NUCLEOTIDE SEQUENCE</scope>
    <source>
        <strain evidence="1">CBS 107.79</strain>
    </source>
</reference>
<name>A0A6A5VTG0_9PLEO</name>
<dbReference type="Proteomes" id="UP000800036">
    <property type="component" value="Unassembled WGS sequence"/>
</dbReference>
<sequence length="251" mass="28137">MNAQALAVIPTDAPDKEEAYTPRTSNGLNYLPWLAKRYFVEYYGGSNMPSPHTAAQLEGIAWALERWKRGPGTARNRTLPYGATKAGTLQWMDVVWRIMANRCHPFRFPGIQLSHPLVLPPASHPPTGHTFTTGSSTGKNMIGKMPSDLLDRFISFLPPNDQYTVWRSPDKLREAVEEHLRVRWYFPSQSPIAYADVIMDNATPRLATESKMEKCLTNAENGTTCTTTPFGNSTNIYPPAIFSQSFSQPEE</sequence>
<gene>
    <name evidence="1" type="ORF">BU23DRAFT_192987</name>
</gene>
<accession>A0A6A5VTG0</accession>
<dbReference type="AlphaFoldDB" id="A0A6A5VTG0"/>
<proteinExistence type="predicted"/>
<dbReference type="EMBL" id="ML976659">
    <property type="protein sequence ID" value="KAF1979012.1"/>
    <property type="molecule type" value="Genomic_DNA"/>
</dbReference>
<evidence type="ECO:0000313" key="1">
    <source>
        <dbReference type="EMBL" id="KAF1979012.1"/>
    </source>
</evidence>
<organism evidence="1 2">
    <name type="scientific">Bimuria novae-zelandiae CBS 107.79</name>
    <dbReference type="NCBI Taxonomy" id="1447943"/>
    <lineage>
        <taxon>Eukaryota</taxon>
        <taxon>Fungi</taxon>
        <taxon>Dikarya</taxon>
        <taxon>Ascomycota</taxon>
        <taxon>Pezizomycotina</taxon>
        <taxon>Dothideomycetes</taxon>
        <taxon>Pleosporomycetidae</taxon>
        <taxon>Pleosporales</taxon>
        <taxon>Massarineae</taxon>
        <taxon>Didymosphaeriaceae</taxon>
        <taxon>Bimuria</taxon>
    </lineage>
</organism>
<evidence type="ECO:0000313" key="2">
    <source>
        <dbReference type="Proteomes" id="UP000800036"/>
    </source>
</evidence>